<evidence type="ECO:0000259" key="6">
    <source>
        <dbReference type="PROSITE" id="PS50893"/>
    </source>
</evidence>
<dbReference type="Pfam" id="PF00005">
    <property type="entry name" value="ABC_tran"/>
    <property type="match status" value="1"/>
</dbReference>
<dbReference type="RefSeq" id="WP_367875546.1">
    <property type="nucleotide sequence ID" value="NZ_WJYN01000001.1"/>
</dbReference>
<evidence type="ECO:0000256" key="4">
    <source>
        <dbReference type="ARBA" id="ARBA00022741"/>
    </source>
</evidence>
<dbReference type="InterPro" id="IPR027417">
    <property type="entry name" value="P-loop_NTPase"/>
</dbReference>
<dbReference type="Gene3D" id="3.40.50.300">
    <property type="entry name" value="P-loop containing nucleotide triphosphate hydrolases"/>
    <property type="match status" value="1"/>
</dbReference>
<accession>A0A7X2HKI0</accession>
<dbReference type="GO" id="GO:0005524">
    <property type="term" value="F:ATP binding"/>
    <property type="evidence" value="ECO:0007669"/>
    <property type="project" value="UniProtKB-KW"/>
</dbReference>
<dbReference type="InterPro" id="IPR013611">
    <property type="entry name" value="Transp-assoc_OB_typ2"/>
</dbReference>
<dbReference type="GO" id="GO:0022857">
    <property type="term" value="F:transmembrane transporter activity"/>
    <property type="evidence" value="ECO:0007669"/>
    <property type="project" value="InterPro"/>
</dbReference>
<dbReference type="SMART" id="SM00382">
    <property type="entry name" value="AAA"/>
    <property type="match status" value="1"/>
</dbReference>
<dbReference type="InterPro" id="IPR050093">
    <property type="entry name" value="ABC_SmlMolc_Importer"/>
</dbReference>
<dbReference type="FunFam" id="3.40.50.300:FF:000425">
    <property type="entry name" value="Probable ABC transporter, ATP-binding subunit"/>
    <property type="match status" value="1"/>
</dbReference>
<keyword evidence="1" id="KW-0813">Transport</keyword>
<dbReference type="PROSITE" id="PS00211">
    <property type="entry name" value="ABC_TRANSPORTER_1"/>
    <property type="match status" value="1"/>
</dbReference>
<dbReference type="SUPFAM" id="SSF50331">
    <property type="entry name" value="MOP-like"/>
    <property type="match status" value="1"/>
</dbReference>
<dbReference type="Pfam" id="PF08402">
    <property type="entry name" value="TOBE_2"/>
    <property type="match status" value="1"/>
</dbReference>
<proteinExistence type="predicted"/>
<dbReference type="GO" id="GO:0043190">
    <property type="term" value="C:ATP-binding cassette (ABC) transporter complex"/>
    <property type="evidence" value="ECO:0007669"/>
    <property type="project" value="InterPro"/>
</dbReference>
<dbReference type="NCBIfam" id="TIGR03265">
    <property type="entry name" value="PhnT2"/>
    <property type="match status" value="1"/>
</dbReference>
<evidence type="ECO:0000256" key="2">
    <source>
        <dbReference type="ARBA" id="ARBA00022475"/>
    </source>
</evidence>
<name>A0A7X2HKI0_RALPI</name>
<protein>
    <submittedName>
        <fullName evidence="7">Putative 2-aminoethylphosphonate ABC transporter ATP-binding protein</fullName>
    </submittedName>
</protein>
<comment type="caution">
    <text evidence="7">The sequence shown here is derived from an EMBL/GenBank/DDBJ whole genome shotgun (WGS) entry which is preliminary data.</text>
</comment>
<dbReference type="EMBL" id="WJYN01000001">
    <property type="protein sequence ID" value="MRS98146.1"/>
    <property type="molecule type" value="Genomic_DNA"/>
</dbReference>
<organism evidence="7 8">
    <name type="scientific">Ralstonia pickettii</name>
    <name type="common">Burkholderia pickettii</name>
    <dbReference type="NCBI Taxonomy" id="329"/>
    <lineage>
        <taxon>Bacteria</taxon>
        <taxon>Pseudomonadati</taxon>
        <taxon>Pseudomonadota</taxon>
        <taxon>Betaproteobacteria</taxon>
        <taxon>Burkholderiales</taxon>
        <taxon>Burkholderiaceae</taxon>
        <taxon>Ralstonia</taxon>
    </lineage>
</organism>
<dbReference type="GO" id="GO:0015697">
    <property type="term" value="P:quaternary ammonium group transport"/>
    <property type="evidence" value="ECO:0007669"/>
    <property type="project" value="UniProtKB-ARBA"/>
</dbReference>
<dbReference type="SUPFAM" id="SSF52540">
    <property type="entry name" value="P-loop containing nucleoside triphosphate hydrolases"/>
    <property type="match status" value="1"/>
</dbReference>
<keyword evidence="2" id="KW-1003">Cell membrane</keyword>
<dbReference type="PROSITE" id="PS50893">
    <property type="entry name" value="ABC_TRANSPORTER_2"/>
    <property type="match status" value="1"/>
</dbReference>
<dbReference type="InterPro" id="IPR008995">
    <property type="entry name" value="Mo/tungstate-bd_C_term_dom"/>
</dbReference>
<reference evidence="7 8" key="1">
    <citation type="submission" date="2019-11" db="EMBL/GenBank/DDBJ databases">
        <title>Phenotypic characterization of an OXA-22 and OXA-60 co-producing Ralstonia pickettii clinical strain.</title>
        <authorList>
            <person name="He F."/>
        </authorList>
    </citation>
    <scope>NUCLEOTIDE SEQUENCE [LARGE SCALE GENOMIC DNA]</scope>
    <source>
        <strain evidence="7 8">PSLESD1</strain>
    </source>
</reference>
<dbReference type="PANTHER" id="PTHR42781">
    <property type="entry name" value="SPERMIDINE/PUTRESCINE IMPORT ATP-BINDING PROTEIN POTA"/>
    <property type="match status" value="1"/>
</dbReference>
<sequence>MATVFATVRAPVPLSQPVTSPTSGSAAPFLSVRHVSRRFGAFTALDGVSLDVAQGEFVCLLGPSGCGKTTLLRIIAGLEAHDGGQIVAGGRDISNLPPRERDYGIVFQSYALFPNLTVAQNVGYGLDTSNGNRARMQARVSEMLALVGLAGSEAKYPSQLSGGQQQRVALARALAPAPSLLLLDEPMSALDAQVREHLRIELRRLQRKLNVTTLMVTHDQDEAMAMADRIAVMSNGRIEQTGSPTEIYSRPATAFVAGFVGQANWLPLERAEDGSPTLAGQPLLLDPTFADSTSAPGRLFCRPEAVTLHPDDDAPNRHLARVVDQIYLGSRTRVTLSIDGLADAPLVAEVASSALQAGRNGLGDSKLWIALERDGLRVYA</sequence>
<evidence type="ECO:0000313" key="8">
    <source>
        <dbReference type="Proteomes" id="UP000441032"/>
    </source>
</evidence>
<dbReference type="AlphaFoldDB" id="A0A7X2HKI0"/>
<evidence type="ECO:0000256" key="5">
    <source>
        <dbReference type="ARBA" id="ARBA00022840"/>
    </source>
</evidence>
<dbReference type="GO" id="GO:0016887">
    <property type="term" value="F:ATP hydrolysis activity"/>
    <property type="evidence" value="ECO:0007669"/>
    <property type="project" value="InterPro"/>
</dbReference>
<keyword evidence="3" id="KW-0997">Cell inner membrane</keyword>
<keyword evidence="3" id="KW-0472">Membrane</keyword>
<keyword evidence="4" id="KW-0547">Nucleotide-binding</keyword>
<gene>
    <name evidence="7" type="ORF">GJQ57_05690</name>
</gene>
<dbReference type="InterPro" id="IPR003593">
    <property type="entry name" value="AAA+_ATPase"/>
</dbReference>
<keyword evidence="5 7" id="KW-0067">ATP-binding</keyword>
<dbReference type="PANTHER" id="PTHR42781:SF4">
    <property type="entry name" value="SPERMIDINE_PUTRESCINE IMPORT ATP-BINDING PROTEIN POTA"/>
    <property type="match status" value="1"/>
</dbReference>
<dbReference type="Proteomes" id="UP000441032">
    <property type="component" value="Unassembled WGS sequence"/>
</dbReference>
<feature type="domain" description="ABC transporter" evidence="6">
    <location>
        <begin position="30"/>
        <end position="260"/>
    </location>
</feature>
<dbReference type="InterPro" id="IPR017871">
    <property type="entry name" value="ABC_transporter-like_CS"/>
</dbReference>
<dbReference type="InterPro" id="IPR003439">
    <property type="entry name" value="ABC_transporter-like_ATP-bd"/>
</dbReference>
<evidence type="ECO:0000256" key="3">
    <source>
        <dbReference type="ARBA" id="ARBA00022519"/>
    </source>
</evidence>
<evidence type="ECO:0000313" key="7">
    <source>
        <dbReference type="EMBL" id="MRS98146.1"/>
    </source>
</evidence>
<evidence type="ECO:0000256" key="1">
    <source>
        <dbReference type="ARBA" id="ARBA00022448"/>
    </source>
</evidence>
<dbReference type="InterPro" id="IPR017666">
    <property type="entry name" value="AminoethylPonate_ABC_PhnT2"/>
</dbReference>